<organism evidence="3 4">
    <name type="scientific">Zea mays</name>
    <name type="common">Maize</name>
    <dbReference type="NCBI Taxonomy" id="4577"/>
    <lineage>
        <taxon>Eukaryota</taxon>
        <taxon>Viridiplantae</taxon>
        <taxon>Streptophyta</taxon>
        <taxon>Embryophyta</taxon>
        <taxon>Tracheophyta</taxon>
        <taxon>Spermatophyta</taxon>
        <taxon>Magnoliopsida</taxon>
        <taxon>Liliopsida</taxon>
        <taxon>Poales</taxon>
        <taxon>Poaceae</taxon>
        <taxon>PACMAD clade</taxon>
        <taxon>Panicoideae</taxon>
        <taxon>Andropogonodae</taxon>
        <taxon>Andropogoneae</taxon>
        <taxon>Tripsacinae</taxon>
        <taxon>Zea</taxon>
    </lineage>
</organism>
<dbReference type="Pfam" id="PF00076">
    <property type="entry name" value="RRM_1"/>
    <property type="match status" value="1"/>
</dbReference>
<feature type="domain" description="RRM" evidence="2">
    <location>
        <begin position="17"/>
        <end position="104"/>
    </location>
</feature>
<keyword evidence="1" id="KW-0694">RNA-binding</keyword>
<accession>A0A3L6DRV8</accession>
<evidence type="ECO:0000313" key="3">
    <source>
        <dbReference type="EMBL" id="PWZ10843.1"/>
    </source>
</evidence>
<reference evidence="3 4" key="1">
    <citation type="journal article" date="2018" name="Nat. Genet.">
        <title>Extensive intraspecific gene order and gene structural variations between Mo17 and other maize genomes.</title>
        <authorList>
            <person name="Sun S."/>
            <person name="Zhou Y."/>
            <person name="Chen J."/>
            <person name="Shi J."/>
            <person name="Zhao H."/>
            <person name="Zhao H."/>
            <person name="Song W."/>
            <person name="Zhang M."/>
            <person name="Cui Y."/>
            <person name="Dong X."/>
            <person name="Liu H."/>
            <person name="Ma X."/>
            <person name="Jiao Y."/>
            <person name="Wang B."/>
            <person name="Wei X."/>
            <person name="Stein J.C."/>
            <person name="Glaubitz J.C."/>
            <person name="Lu F."/>
            <person name="Yu G."/>
            <person name="Liang C."/>
            <person name="Fengler K."/>
            <person name="Li B."/>
            <person name="Rafalski A."/>
            <person name="Schnable P.S."/>
            <person name="Ware D.H."/>
            <person name="Buckler E.S."/>
            <person name="Lai J."/>
        </authorList>
    </citation>
    <scope>NUCLEOTIDE SEQUENCE [LARGE SCALE GENOMIC DNA]</scope>
    <source>
        <strain evidence="4">cv. Missouri 17</strain>
        <tissue evidence="3">Seedling</tissue>
    </source>
</reference>
<proteinExistence type="predicted"/>
<dbReference type="AlphaFoldDB" id="A0A3L6DRV8"/>
<dbReference type="InterPro" id="IPR000504">
    <property type="entry name" value="RRM_dom"/>
</dbReference>
<protein>
    <submittedName>
        <fullName evidence="3">Serine/arginine-rich splicing factor SR45a</fullName>
    </submittedName>
</protein>
<dbReference type="SUPFAM" id="SSF54928">
    <property type="entry name" value="RNA-binding domain, RBD"/>
    <property type="match status" value="1"/>
</dbReference>
<dbReference type="ExpressionAtlas" id="A0A3L6DRV8">
    <property type="expression patterns" value="baseline and differential"/>
</dbReference>
<dbReference type="InterPro" id="IPR012677">
    <property type="entry name" value="Nucleotide-bd_a/b_plait_sf"/>
</dbReference>
<dbReference type="EMBL" id="NCVQ01000009">
    <property type="protein sequence ID" value="PWZ10843.1"/>
    <property type="molecule type" value="Genomic_DNA"/>
</dbReference>
<sequence>MMPTYPPAMVLLVLCLFLVFLGSQLLCFMWSHTTLFVVLHHRSWLTHTEGEVIDASIVYDPWTRESRGFGFVTMAATKEADHCIKYLDCSVLQGQVIIVEKRTFYCFVFTTENPRLPPIASTSTRSCLTATTSRLMPSSWIDSPRSRSALVLLYSTHVISGILCISVFTDETTIFVFNESVELNCKNRNCSILFECTNRTQRN</sequence>
<dbReference type="PROSITE" id="PS50102">
    <property type="entry name" value="RRM"/>
    <property type="match status" value="1"/>
</dbReference>
<dbReference type="GO" id="GO:0003723">
    <property type="term" value="F:RNA binding"/>
    <property type="evidence" value="ECO:0007669"/>
    <property type="project" value="UniProtKB-UniRule"/>
</dbReference>
<evidence type="ECO:0000313" key="4">
    <source>
        <dbReference type="Proteomes" id="UP000251960"/>
    </source>
</evidence>
<comment type="caution">
    <text evidence="3">The sequence shown here is derived from an EMBL/GenBank/DDBJ whole genome shotgun (WGS) entry which is preliminary data.</text>
</comment>
<dbReference type="InterPro" id="IPR035979">
    <property type="entry name" value="RBD_domain_sf"/>
</dbReference>
<dbReference type="Gene3D" id="3.30.70.330">
    <property type="match status" value="1"/>
</dbReference>
<dbReference type="InterPro" id="IPR050441">
    <property type="entry name" value="RBM"/>
</dbReference>
<name>A0A3L6DRV8_MAIZE</name>
<gene>
    <name evidence="3" type="primary">SR45A_6</name>
    <name evidence="3" type="ORF">Zm00014a_023063</name>
</gene>
<evidence type="ECO:0000256" key="1">
    <source>
        <dbReference type="PROSITE-ProRule" id="PRU00176"/>
    </source>
</evidence>
<dbReference type="Proteomes" id="UP000251960">
    <property type="component" value="Chromosome 8"/>
</dbReference>
<evidence type="ECO:0000259" key="2">
    <source>
        <dbReference type="PROSITE" id="PS50102"/>
    </source>
</evidence>
<dbReference type="PANTHER" id="PTHR48034">
    <property type="entry name" value="TRANSFORMER-2 SEX-DETERMINING PROTEIN-RELATED"/>
    <property type="match status" value="1"/>
</dbReference>